<name>A0ABR2VPV3_9FUNG</name>
<sequence length="192" mass="21659">MSPKIPTVSSCCFCINLRTATLILSVLGTISHFYNALVYSAMPNNSPFIHNFAVACSYFTGVICAAGAYGVWKDNIKMIRTFAVYYWVDLVFGFISTIAFSILAFKMEDAICDEFLNSPEAELDPATCHQFYANAALTVVVALGLSLVVRLHYSLAVWSYYRQISLHRNYLSIDREELDKNFDGEYENESFK</sequence>
<proteinExistence type="predicted"/>
<keyword evidence="1" id="KW-0812">Transmembrane</keyword>
<accession>A0ABR2VPV3</accession>
<reference evidence="2 3" key="1">
    <citation type="submission" date="2023-04" db="EMBL/GenBank/DDBJ databases">
        <title>Genome of Basidiobolus ranarum AG-B5.</title>
        <authorList>
            <person name="Stajich J.E."/>
            <person name="Carter-House D."/>
            <person name="Gryganskyi A."/>
        </authorList>
    </citation>
    <scope>NUCLEOTIDE SEQUENCE [LARGE SCALE GENOMIC DNA]</scope>
    <source>
        <strain evidence="2 3">AG-B5</strain>
    </source>
</reference>
<organism evidence="2 3">
    <name type="scientific">Basidiobolus ranarum</name>
    <dbReference type="NCBI Taxonomy" id="34480"/>
    <lineage>
        <taxon>Eukaryota</taxon>
        <taxon>Fungi</taxon>
        <taxon>Fungi incertae sedis</taxon>
        <taxon>Zoopagomycota</taxon>
        <taxon>Entomophthoromycotina</taxon>
        <taxon>Basidiobolomycetes</taxon>
        <taxon>Basidiobolales</taxon>
        <taxon>Basidiobolaceae</taxon>
        <taxon>Basidiobolus</taxon>
    </lineage>
</organism>
<dbReference type="Proteomes" id="UP001479436">
    <property type="component" value="Unassembled WGS sequence"/>
</dbReference>
<evidence type="ECO:0000313" key="3">
    <source>
        <dbReference type="Proteomes" id="UP001479436"/>
    </source>
</evidence>
<comment type="caution">
    <text evidence="2">The sequence shown here is derived from an EMBL/GenBank/DDBJ whole genome shotgun (WGS) entry which is preliminary data.</text>
</comment>
<keyword evidence="1" id="KW-1133">Transmembrane helix</keyword>
<gene>
    <name evidence="2" type="ORF">K7432_014142</name>
</gene>
<feature type="transmembrane region" description="Helical" evidence="1">
    <location>
        <begin position="21"/>
        <end position="42"/>
    </location>
</feature>
<feature type="transmembrane region" description="Helical" evidence="1">
    <location>
        <begin position="48"/>
        <end position="72"/>
    </location>
</feature>
<evidence type="ECO:0008006" key="4">
    <source>
        <dbReference type="Google" id="ProtNLM"/>
    </source>
</evidence>
<evidence type="ECO:0000256" key="1">
    <source>
        <dbReference type="SAM" id="Phobius"/>
    </source>
</evidence>
<keyword evidence="1" id="KW-0472">Membrane</keyword>
<feature type="transmembrane region" description="Helical" evidence="1">
    <location>
        <begin position="84"/>
        <end position="105"/>
    </location>
</feature>
<feature type="transmembrane region" description="Helical" evidence="1">
    <location>
        <begin position="131"/>
        <end position="153"/>
    </location>
</feature>
<keyword evidence="3" id="KW-1185">Reference proteome</keyword>
<dbReference type="EMBL" id="JASJQH010008406">
    <property type="protein sequence ID" value="KAK9692899.1"/>
    <property type="molecule type" value="Genomic_DNA"/>
</dbReference>
<evidence type="ECO:0000313" key="2">
    <source>
        <dbReference type="EMBL" id="KAK9692899.1"/>
    </source>
</evidence>
<protein>
    <recommendedName>
        <fullName evidence="4">MARVEL domain-containing protein</fullName>
    </recommendedName>
</protein>